<evidence type="ECO:0000256" key="6">
    <source>
        <dbReference type="ARBA" id="ARBA00023136"/>
    </source>
</evidence>
<gene>
    <name evidence="9" type="ORF">MCOR_8413</name>
</gene>
<evidence type="ECO:0000256" key="5">
    <source>
        <dbReference type="ARBA" id="ARBA00022989"/>
    </source>
</evidence>
<keyword evidence="10" id="KW-1185">Reference proteome</keyword>
<organism evidence="9 10">
    <name type="scientific">Mytilus coruscus</name>
    <name type="common">Sea mussel</name>
    <dbReference type="NCBI Taxonomy" id="42192"/>
    <lineage>
        <taxon>Eukaryota</taxon>
        <taxon>Metazoa</taxon>
        <taxon>Spiralia</taxon>
        <taxon>Lophotrochozoa</taxon>
        <taxon>Mollusca</taxon>
        <taxon>Bivalvia</taxon>
        <taxon>Autobranchia</taxon>
        <taxon>Pteriomorphia</taxon>
        <taxon>Mytilida</taxon>
        <taxon>Mytiloidea</taxon>
        <taxon>Mytilidae</taxon>
        <taxon>Mytilinae</taxon>
        <taxon>Mytilus</taxon>
    </lineage>
</organism>
<dbReference type="SUPFAM" id="SSF52075">
    <property type="entry name" value="Outer arm dynein light chain 1"/>
    <property type="match status" value="1"/>
</dbReference>
<dbReference type="SMART" id="SM00255">
    <property type="entry name" value="TIR"/>
    <property type="match status" value="1"/>
</dbReference>
<proteinExistence type="inferred from homology"/>
<feature type="transmembrane region" description="Helical" evidence="7">
    <location>
        <begin position="191"/>
        <end position="217"/>
    </location>
</feature>
<name>A0A6J8AK09_MYTCO</name>
<dbReference type="Pfam" id="PF13855">
    <property type="entry name" value="LRR_8"/>
    <property type="match status" value="1"/>
</dbReference>
<accession>A0A6J8AK09</accession>
<feature type="domain" description="TIR" evidence="8">
    <location>
        <begin position="242"/>
        <end position="380"/>
    </location>
</feature>
<dbReference type="SUPFAM" id="SSF52200">
    <property type="entry name" value="Toll/Interleukin receptor TIR domain"/>
    <property type="match status" value="1"/>
</dbReference>
<keyword evidence="5 7" id="KW-1133">Transmembrane helix</keyword>
<evidence type="ECO:0000313" key="10">
    <source>
        <dbReference type="Proteomes" id="UP000507470"/>
    </source>
</evidence>
<dbReference type="PROSITE" id="PS50104">
    <property type="entry name" value="TIR"/>
    <property type="match status" value="1"/>
</dbReference>
<keyword evidence="4" id="KW-0732">Signal</keyword>
<dbReference type="GO" id="GO:0007165">
    <property type="term" value="P:signal transduction"/>
    <property type="evidence" value="ECO:0007669"/>
    <property type="project" value="InterPro"/>
</dbReference>
<evidence type="ECO:0000256" key="3">
    <source>
        <dbReference type="ARBA" id="ARBA00022692"/>
    </source>
</evidence>
<comment type="similarity">
    <text evidence="2">Belongs to the Toll-like receptor family.</text>
</comment>
<dbReference type="Pfam" id="PF13676">
    <property type="entry name" value="TIR_2"/>
    <property type="match status" value="1"/>
</dbReference>
<evidence type="ECO:0000313" key="9">
    <source>
        <dbReference type="EMBL" id="CAC5369107.1"/>
    </source>
</evidence>
<protein>
    <recommendedName>
        <fullName evidence="8">TIR domain-containing protein</fullName>
    </recommendedName>
</protein>
<evidence type="ECO:0000256" key="4">
    <source>
        <dbReference type="ARBA" id="ARBA00022729"/>
    </source>
</evidence>
<evidence type="ECO:0000256" key="7">
    <source>
        <dbReference type="SAM" id="Phobius"/>
    </source>
</evidence>
<dbReference type="PANTHER" id="PTHR24365">
    <property type="entry name" value="TOLL-LIKE RECEPTOR"/>
    <property type="match status" value="1"/>
</dbReference>
<dbReference type="AlphaFoldDB" id="A0A6J8AK09"/>
<reference evidence="9 10" key="1">
    <citation type="submission" date="2020-06" db="EMBL/GenBank/DDBJ databases">
        <authorList>
            <person name="Li R."/>
            <person name="Bekaert M."/>
        </authorList>
    </citation>
    <scope>NUCLEOTIDE SEQUENCE [LARGE SCALE GENOMIC DNA]</scope>
    <source>
        <strain evidence="10">wild</strain>
    </source>
</reference>
<comment type="subcellular location">
    <subcellularLocation>
        <location evidence="1">Membrane</location>
        <topology evidence="1">Single-pass membrane protein</topology>
    </subcellularLocation>
</comment>
<dbReference type="PROSITE" id="PS51450">
    <property type="entry name" value="LRR"/>
    <property type="match status" value="1"/>
</dbReference>
<dbReference type="Gene3D" id="3.80.10.10">
    <property type="entry name" value="Ribonuclease Inhibitor"/>
    <property type="match status" value="1"/>
</dbReference>
<dbReference type="GO" id="GO:0038023">
    <property type="term" value="F:signaling receptor activity"/>
    <property type="evidence" value="ECO:0007669"/>
    <property type="project" value="TreeGrafter"/>
</dbReference>
<evidence type="ECO:0000256" key="1">
    <source>
        <dbReference type="ARBA" id="ARBA00004167"/>
    </source>
</evidence>
<dbReference type="InterPro" id="IPR035897">
    <property type="entry name" value="Toll_tir_struct_dom_sf"/>
</dbReference>
<dbReference type="InterPro" id="IPR000157">
    <property type="entry name" value="TIR_dom"/>
</dbReference>
<keyword evidence="3 7" id="KW-0812">Transmembrane</keyword>
<keyword evidence="6 7" id="KW-0472">Membrane</keyword>
<dbReference type="PANTHER" id="PTHR24365:SF541">
    <property type="entry name" value="PROTEIN TOLL-RELATED"/>
    <property type="match status" value="1"/>
</dbReference>
<dbReference type="OrthoDB" id="8861968at2759"/>
<dbReference type="GO" id="GO:0005886">
    <property type="term" value="C:plasma membrane"/>
    <property type="evidence" value="ECO:0007669"/>
    <property type="project" value="TreeGrafter"/>
</dbReference>
<sequence length="386" mass="45452">MTNIEIAHSRIDYSFILDYDKNETLQASRSFLGHGFVNNAEAGSFLRKTLRLQDINLSSNKISTIPKGLFLHPFKQLLTLNMSRNNLIAFPKFHASIKALQIIDLTFNRITDFKDEDIDQFEKLGEVDLLLRENPFKCFCKTLQFMKWLGQSSRVSDILDLTCVTEKASHRIMSIVISHLKTFEISCKDKFWLTFAVAITCSIAIIAILYFVIVVRYKHAIEFFSLRWKMKKKKYKELKEVHKYDAFISFSHTDAEWVKQFDDKLSSMCFSLCMESKDFFVGNRIEGNVINVIDSSRKIIFIITQNFIKSYWESYEMEMTRMDAYLKGREEMVIIVLQDKIEIYNMPETIQNIWSTIIRIQWPNGDNLPYNAQEIFYEKMKIYLNL</sequence>
<dbReference type="Proteomes" id="UP000507470">
    <property type="component" value="Unassembled WGS sequence"/>
</dbReference>
<evidence type="ECO:0000259" key="8">
    <source>
        <dbReference type="PROSITE" id="PS50104"/>
    </source>
</evidence>
<dbReference type="EMBL" id="CACVKT020001560">
    <property type="protein sequence ID" value="CAC5369107.1"/>
    <property type="molecule type" value="Genomic_DNA"/>
</dbReference>
<dbReference type="Gene3D" id="3.40.50.10140">
    <property type="entry name" value="Toll/interleukin-1 receptor homology (TIR) domain"/>
    <property type="match status" value="1"/>
</dbReference>
<dbReference type="InterPro" id="IPR001611">
    <property type="entry name" value="Leu-rich_rpt"/>
</dbReference>
<dbReference type="InterPro" id="IPR032675">
    <property type="entry name" value="LRR_dom_sf"/>
</dbReference>
<evidence type="ECO:0000256" key="2">
    <source>
        <dbReference type="ARBA" id="ARBA00009634"/>
    </source>
</evidence>